<evidence type="ECO:0000313" key="1">
    <source>
        <dbReference type="EMBL" id="MFM0103875.1"/>
    </source>
</evidence>
<keyword evidence="2" id="KW-1185">Reference proteome</keyword>
<name>A0ACC7NAU2_9BURK</name>
<comment type="caution">
    <text evidence="1">The sequence shown here is derived from an EMBL/GenBank/DDBJ whole genome shotgun (WGS) entry which is preliminary data.</text>
</comment>
<sequence length="140" mass="15909">MKNATQLRVWTLLARVRQLRVQRARRLLNEARLGVQRAAADTAWQRNVIAEHEARRCEILAACSSGERGASLWRMALHRHDSGKFALQSALAIACHAAEKAQQRVVTALHVLQKEMRGLDYARDRYRLIAAQQDDSDPDD</sequence>
<dbReference type="Proteomes" id="UP001629235">
    <property type="component" value="Unassembled WGS sequence"/>
</dbReference>
<proteinExistence type="predicted"/>
<organism evidence="1 2">
    <name type="scientific">Paraburkholderia rhynchosiae</name>
    <dbReference type="NCBI Taxonomy" id="487049"/>
    <lineage>
        <taxon>Bacteria</taxon>
        <taxon>Pseudomonadati</taxon>
        <taxon>Pseudomonadota</taxon>
        <taxon>Betaproteobacteria</taxon>
        <taxon>Burkholderiales</taxon>
        <taxon>Burkholderiaceae</taxon>
        <taxon>Paraburkholderia</taxon>
    </lineage>
</organism>
<reference evidence="1 2" key="1">
    <citation type="journal article" date="2024" name="Chem. Sci.">
        <title>Discovery of megapolipeptins by genome mining of a Burkholderiales bacteria collection.</title>
        <authorList>
            <person name="Paulo B.S."/>
            <person name="Recchia M.J.J."/>
            <person name="Lee S."/>
            <person name="Fergusson C.H."/>
            <person name="Romanowski S.B."/>
            <person name="Hernandez A."/>
            <person name="Krull N."/>
            <person name="Liu D.Y."/>
            <person name="Cavanagh H."/>
            <person name="Bos A."/>
            <person name="Gray C.A."/>
            <person name="Murphy B.T."/>
            <person name="Linington R.G."/>
            <person name="Eustaquio A.S."/>
        </authorList>
    </citation>
    <scope>NUCLEOTIDE SEQUENCE [LARGE SCALE GENOMIC DNA]</scope>
    <source>
        <strain evidence="1 2">RL18-126-BIB-B</strain>
    </source>
</reference>
<accession>A0ACC7NAU2</accession>
<protein>
    <submittedName>
        <fullName evidence="1">Uncharacterized protein</fullName>
    </submittedName>
</protein>
<evidence type="ECO:0000313" key="2">
    <source>
        <dbReference type="Proteomes" id="UP001629235"/>
    </source>
</evidence>
<dbReference type="EMBL" id="JAQQDW010000015">
    <property type="protein sequence ID" value="MFM0103875.1"/>
    <property type="molecule type" value="Genomic_DNA"/>
</dbReference>
<gene>
    <name evidence="1" type="ORF">PQR01_10420</name>
</gene>